<name>A0ABT4VC59_9HELI</name>
<dbReference type="Pfam" id="PF18059">
    <property type="entry name" value="Csd3_N"/>
    <property type="match status" value="1"/>
</dbReference>
<dbReference type="Proteomes" id="UP001210261">
    <property type="component" value="Unassembled WGS sequence"/>
</dbReference>
<keyword evidence="4" id="KW-0479">Metal-binding</keyword>
<keyword evidence="3" id="KW-0645">Protease</keyword>
<evidence type="ECO:0000256" key="5">
    <source>
        <dbReference type="ARBA" id="ARBA00022801"/>
    </source>
</evidence>
<evidence type="ECO:0000256" key="3">
    <source>
        <dbReference type="ARBA" id="ARBA00022670"/>
    </source>
</evidence>
<keyword evidence="13" id="KW-1185">Reference proteome</keyword>
<feature type="domain" description="M23ase beta-sheet core" evidence="9">
    <location>
        <begin position="245"/>
        <end position="341"/>
    </location>
</feature>
<dbReference type="CDD" id="cd12797">
    <property type="entry name" value="M23_peptidase"/>
    <property type="match status" value="1"/>
</dbReference>
<dbReference type="InterPro" id="IPR050570">
    <property type="entry name" value="Cell_wall_metabolism_enzyme"/>
</dbReference>
<evidence type="ECO:0000256" key="8">
    <source>
        <dbReference type="SAM" id="SignalP"/>
    </source>
</evidence>
<keyword evidence="7" id="KW-0482">Metalloprotease</keyword>
<evidence type="ECO:0000313" key="12">
    <source>
        <dbReference type="EMBL" id="MDA3968281.1"/>
    </source>
</evidence>
<comment type="cofactor">
    <cofactor evidence="1">
        <name>Zn(2+)</name>
        <dbReference type="ChEBI" id="CHEBI:29105"/>
    </cofactor>
</comment>
<feature type="domain" description="Csd3-like second N-terminal" evidence="11">
    <location>
        <begin position="149"/>
        <end position="232"/>
    </location>
</feature>
<dbReference type="PANTHER" id="PTHR21666">
    <property type="entry name" value="PEPTIDASE-RELATED"/>
    <property type="match status" value="1"/>
</dbReference>
<keyword evidence="8" id="KW-0732">Signal</keyword>
<comment type="subcellular location">
    <subcellularLocation>
        <location evidence="2">Cell envelope</location>
    </subcellularLocation>
</comment>
<keyword evidence="6" id="KW-0862">Zinc</keyword>
<evidence type="ECO:0000313" key="13">
    <source>
        <dbReference type="Proteomes" id="UP001210261"/>
    </source>
</evidence>
<evidence type="ECO:0000256" key="6">
    <source>
        <dbReference type="ARBA" id="ARBA00022833"/>
    </source>
</evidence>
<evidence type="ECO:0000256" key="1">
    <source>
        <dbReference type="ARBA" id="ARBA00001947"/>
    </source>
</evidence>
<gene>
    <name evidence="12" type="ORF">PF021_01165</name>
</gene>
<feature type="domain" description="Csd3 N-terminal" evidence="10">
    <location>
        <begin position="30"/>
        <end position="110"/>
    </location>
</feature>
<evidence type="ECO:0000259" key="10">
    <source>
        <dbReference type="Pfam" id="PF18059"/>
    </source>
</evidence>
<dbReference type="Gene3D" id="2.70.70.10">
    <property type="entry name" value="Glucose Permease (Domain IIA)"/>
    <property type="match status" value="1"/>
</dbReference>
<dbReference type="InterPro" id="IPR016047">
    <property type="entry name" value="M23ase_b-sheet_dom"/>
</dbReference>
<evidence type="ECO:0000256" key="2">
    <source>
        <dbReference type="ARBA" id="ARBA00004196"/>
    </source>
</evidence>
<sequence length="405" mass="45780">MNKFLSFTCGILMSLFFTNQTLFAASLSESKWENGQTLLTFFEKNKIPQKVYYNLPVEDKELADEIMSGQTFYTLHDGNTLIQALIPINEDLQLHIFKKGDTYGMQSIPVAHFSETMEVSLPIESSVYEDITKYTGDNLLASYFISGFRSSVDFKRQIQKDNKIAIIYERKYRLGKYYGSPNIKAATINLKDENKYIIKHQDGNFYDLKGNSLSKYLLTVPLTYKRISSHFSSGRKHPILGYKRPHLGTDYAAPRHTPIYAAGKGKVIFAGKKGGYGNTVIIQHDDGYRTLYGHMHKIDKSIKTGMYVAQGRKIGSVGSTGLSTGPHLHFGLYKNGNAVNPQKYLKIATSKLKEKEKEEFLVIANSYKNKLDSNIANNTTSEIFKSKDTSYVVYLNQNNSSNSIN</sequence>
<dbReference type="RefSeq" id="WP_271020574.1">
    <property type="nucleotide sequence ID" value="NZ_JAQHXR010000001.1"/>
</dbReference>
<dbReference type="EMBL" id="JAQHXR010000001">
    <property type="protein sequence ID" value="MDA3968281.1"/>
    <property type="molecule type" value="Genomic_DNA"/>
</dbReference>
<keyword evidence="5" id="KW-0378">Hydrolase</keyword>
<dbReference type="Pfam" id="PF19425">
    <property type="entry name" value="Csd3_N2"/>
    <property type="match status" value="1"/>
</dbReference>
<dbReference type="InterPro" id="IPR045834">
    <property type="entry name" value="Csd3_N2"/>
</dbReference>
<evidence type="ECO:0000256" key="7">
    <source>
        <dbReference type="ARBA" id="ARBA00023049"/>
    </source>
</evidence>
<dbReference type="SUPFAM" id="SSF51261">
    <property type="entry name" value="Duplicated hybrid motif"/>
    <property type="match status" value="1"/>
</dbReference>
<feature type="signal peptide" evidence="8">
    <location>
        <begin position="1"/>
        <end position="24"/>
    </location>
</feature>
<reference evidence="12 13" key="1">
    <citation type="submission" date="2023-01" db="EMBL/GenBank/DDBJ databases">
        <title>Description of Helicobacter ibis sp. nov. isolated from faecal droppings of black-faced ibis (Theristicus melanopis).</title>
        <authorList>
            <person name="Lopez-Cantillo M."/>
            <person name="Vidal-Veuthey B."/>
            <person name="Mella A."/>
            <person name="De La Haba R."/>
            <person name="Collado L."/>
        </authorList>
    </citation>
    <scope>NUCLEOTIDE SEQUENCE [LARGE SCALE GENOMIC DNA]</scope>
    <source>
        <strain evidence="12 13">A82</strain>
    </source>
</reference>
<dbReference type="Gene3D" id="3.10.450.350">
    <property type="match status" value="1"/>
</dbReference>
<dbReference type="InterPro" id="IPR040653">
    <property type="entry name" value="Csd3_N"/>
</dbReference>
<dbReference type="InterPro" id="IPR011055">
    <property type="entry name" value="Dup_hybrid_motif"/>
</dbReference>
<proteinExistence type="predicted"/>
<protein>
    <submittedName>
        <fullName evidence="12">Peptidoglycan DD-metalloendopeptidase family protein</fullName>
    </submittedName>
</protein>
<feature type="chain" id="PRO_5046940876" evidence="8">
    <location>
        <begin position="25"/>
        <end position="405"/>
    </location>
</feature>
<organism evidence="12 13">
    <name type="scientific">Helicobacter ibis</name>
    <dbReference type="NCBI Taxonomy" id="2962633"/>
    <lineage>
        <taxon>Bacteria</taxon>
        <taxon>Pseudomonadati</taxon>
        <taxon>Campylobacterota</taxon>
        <taxon>Epsilonproteobacteria</taxon>
        <taxon>Campylobacterales</taxon>
        <taxon>Helicobacteraceae</taxon>
        <taxon>Helicobacter</taxon>
    </lineage>
</organism>
<evidence type="ECO:0000259" key="9">
    <source>
        <dbReference type="Pfam" id="PF01551"/>
    </source>
</evidence>
<accession>A0ABT4VC59</accession>
<dbReference type="Pfam" id="PF01551">
    <property type="entry name" value="Peptidase_M23"/>
    <property type="match status" value="1"/>
</dbReference>
<evidence type="ECO:0000256" key="4">
    <source>
        <dbReference type="ARBA" id="ARBA00022723"/>
    </source>
</evidence>
<comment type="caution">
    <text evidence="12">The sequence shown here is derived from an EMBL/GenBank/DDBJ whole genome shotgun (WGS) entry which is preliminary data.</text>
</comment>
<dbReference type="PANTHER" id="PTHR21666:SF288">
    <property type="entry name" value="CELL DIVISION PROTEIN YTFB"/>
    <property type="match status" value="1"/>
</dbReference>
<evidence type="ECO:0000259" key="11">
    <source>
        <dbReference type="Pfam" id="PF19425"/>
    </source>
</evidence>